<keyword evidence="5" id="KW-1133">Transmembrane helix</keyword>
<dbReference type="Pfam" id="PF00067">
    <property type="entry name" value="p450"/>
    <property type="match status" value="2"/>
</dbReference>
<dbReference type="GO" id="GO:0016709">
    <property type="term" value="F:oxidoreductase activity, acting on paired donors, with incorporation or reduction of molecular oxygen, NAD(P)H as one donor, and incorporation of one atom of oxygen"/>
    <property type="evidence" value="ECO:0007669"/>
    <property type="project" value="TreeGrafter"/>
</dbReference>
<gene>
    <name evidence="7" type="ORF">LLUT_LOCUS4309</name>
</gene>
<keyword evidence="6" id="KW-0472">Membrane</keyword>
<dbReference type="GO" id="GO:0016020">
    <property type="term" value="C:membrane"/>
    <property type="evidence" value="ECO:0007669"/>
    <property type="project" value="UniProtKB-SubCell"/>
</dbReference>
<dbReference type="InterPro" id="IPR001128">
    <property type="entry name" value="Cyt_P450"/>
</dbReference>
<keyword evidence="8" id="KW-1185">Reference proteome</keyword>
<organism evidence="7 8">
    <name type="scientific">Lupinus luteus</name>
    <name type="common">European yellow lupine</name>
    <dbReference type="NCBI Taxonomy" id="3873"/>
    <lineage>
        <taxon>Eukaryota</taxon>
        <taxon>Viridiplantae</taxon>
        <taxon>Streptophyta</taxon>
        <taxon>Embryophyta</taxon>
        <taxon>Tracheophyta</taxon>
        <taxon>Spermatophyta</taxon>
        <taxon>Magnoliopsida</taxon>
        <taxon>eudicotyledons</taxon>
        <taxon>Gunneridae</taxon>
        <taxon>Pentapetalae</taxon>
        <taxon>rosids</taxon>
        <taxon>fabids</taxon>
        <taxon>Fabales</taxon>
        <taxon>Fabaceae</taxon>
        <taxon>Papilionoideae</taxon>
        <taxon>50 kb inversion clade</taxon>
        <taxon>genistoids sensu lato</taxon>
        <taxon>core genistoids</taxon>
        <taxon>Genisteae</taxon>
        <taxon>Lupinus</taxon>
    </lineage>
</organism>
<protein>
    <recommendedName>
        <fullName evidence="9">Cytochrome P450</fullName>
    </recommendedName>
</protein>
<evidence type="ECO:0000256" key="1">
    <source>
        <dbReference type="ARBA" id="ARBA00001971"/>
    </source>
</evidence>
<dbReference type="SUPFAM" id="SSF48264">
    <property type="entry name" value="Cytochrome P450"/>
    <property type="match status" value="2"/>
</dbReference>
<dbReference type="GO" id="GO:0020037">
    <property type="term" value="F:heme binding"/>
    <property type="evidence" value="ECO:0007669"/>
    <property type="project" value="InterPro"/>
</dbReference>
<evidence type="ECO:0000256" key="6">
    <source>
        <dbReference type="ARBA" id="ARBA00023136"/>
    </source>
</evidence>
<evidence type="ECO:0000256" key="4">
    <source>
        <dbReference type="ARBA" id="ARBA00022723"/>
    </source>
</evidence>
<evidence type="ECO:0000256" key="5">
    <source>
        <dbReference type="ARBA" id="ARBA00022989"/>
    </source>
</evidence>
<comment type="caution">
    <text evidence="7">The sequence shown here is derived from an EMBL/GenBank/DDBJ whole genome shotgun (WGS) entry which is preliminary data.</text>
</comment>
<evidence type="ECO:0000313" key="7">
    <source>
        <dbReference type="EMBL" id="CAL0303249.1"/>
    </source>
</evidence>
<dbReference type="PANTHER" id="PTHR24298">
    <property type="entry name" value="FLAVONOID 3'-MONOOXYGENASE-RELATED"/>
    <property type="match status" value="1"/>
</dbReference>
<dbReference type="InterPro" id="IPR036396">
    <property type="entry name" value="Cyt_P450_sf"/>
</dbReference>
<keyword evidence="4" id="KW-0479">Metal-binding</keyword>
<dbReference type="InterPro" id="IPR051103">
    <property type="entry name" value="Plant_metabolite_P450s"/>
</dbReference>
<dbReference type="Gene3D" id="1.10.630.10">
    <property type="entry name" value="Cytochrome P450"/>
    <property type="match status" value="2"/>
</dbReference>
<comment type="cofactor">
    <cofactor evidence="1">
        <name>heme</name>
        <dbReference type="ChEBI" id="CHEBI:30413"/>
    </cofactor>
</comment>
<name>A0AAV1W1D7_LUPLU</name>
<accession>A0AAV1W1D7</accession>
<dbReference type="EMBL" id="CAXHTB010000003">
    <property type="protein sequence ID" value="CAL0303249.1"/>
    <property type="molecule type" value="Genomic_DNA"/>
</dbReference>
<evidence type="ECO:0008006" key="9">
    <source>
        <dbReference type="Google" id="ProtNLM"/>
    </source>
</evidence>
<reference evidence="7 8" key="1">
    <citation type="submission" date="2024-03" db="EMBL/GenBank/DDBJ databases">
        <authorList>
            <person name="Martinez-Hernandez J."/>
        </authorList>
    </citation>
    <scope>NUCLEOTIDE SEQUENCE [LARGE SCALE GENOMIC DNA]</scope>
</reference>
<evidence type="ECO:0000256" key="2">
    <source>
        <dbReference type="ARBA" id="ARBA00004167"/>
    </source>
</evidence>
<dbReference type="AlphaFoldDB" id="A0AAV1W1D7"/>
<keyword evidence="3" id="KW-0812">Transmembrane</keyword>
<dbReference type="PANTHER" id="PTHR24298:SF800">
    <property type="entry name" value="CYTOCHROME P450 89A2-RELATED"/>
    <property type="match status" value="1"/>
</dbReference>
<dbReference type="Proteomes" id="UP001497480">
    <property type="component" value="Unassembled WGS sequence"/>
</dbReference>
<evidence type="ECO:0000313" key="8">
    <source>
        <dbReference type="Proteomes" id="UP001497480"/>
    </source>
</evidence>
<dbReference type="GO" id="GO:0005506">
    <property type="term" value="F:iron ion binding"/>
    <property type="evidence" value="ECO:0007669"/>
    <property type="project" value="InterPro"/>
</dbReference>
<sequence>MANLVKYPHMQQRIVEEIRKVMAVSDREEKEEVHEEDLEKLPYLKAVLLESLRRHPPTHFLLPHAVTEDVALNGYLVPKKGNQNLDNNVVSSETTEVVKKLKPVNGSLNGDQNLNDVFNQHDACFESETTAAALQWIMANLVKYPHMQQRVVDEIRKVMEVSDREEKEEVQEEDLEKLPYLKAVVL</sequence>
<proteinExistence type="predicted"/>
<comment type="subcellular location">
    <subcellularLocation>
        <location evidence="2">Membrane</location>
        <topology evidence="2">Single-pass membrane protein</topology>
    </subcellularLocation>
</comment>
<evidence type="ECO:0000256" key="3">
    <source>
        <dbReference type="ARBA" id="ARBA00022692"/>
    </source>
</evidence>